<dbReference type="STRING" id="1328760.A0A165H5K7"/>
<feature type="region of interest" description="Disordered" evidence="1">
    <location>
        <begin position="43"/>
        <end position="73"/>
    </location>
</feature>
<feature type="compositionally biased region" description="Polar residues" evidence="1">
    <location>
        <begin position="309"/>
        <end position="321"/>
    </location>
</feature>
<name>A0A165H5K7_XYLHT</name>
<organism evidence="4 5">
    <name type="scientific">Xylona heveae (strain CBS 132557 / TC161)</name>
    <dbReference type="NCBI Taxonomy" id="1328760"/>
    <lineage>
        <taxon>Eukaryota</taxon>
        <taxon>Fungi</taxon>
        <taxon>Dikarya</taxon>
        <taxon>Ascomycota</taxon>
        <taxon>Pezizomycotina</taxon>
        <taxon>Xylonomycetes</taxon>
        <taxon>Xylonales</taxon>
        <taxon>Xylonaceae</taxon>
        <taxon>Xylona</taxon>
    </lineage>
</organism>
<dbReference type="InParanoid" id="A0A165H5K7"/>
<feature type="compositionally biased region" description="Low complexity" evidence="1">
    <location>
        <begin position="491"/>
        <end position="502"/>
    </location>
</feature>
<gene>
    <name evidence="4" type="ORF">L228DRAFT_247460</name>
</gene>
<dbReference type="EMBL" id="KV407458">
    <property type="protein sequence ID" value="KZF23016.1"/>
    <property type="molecule type" value="Genomic_DNA"/>
</dbReference>
<keyword evidence="2" id="KW-1133">Transmembrane helix</keyword>
<dbReference type="PANTHER" id="PTHR11200">
    <property type="entry name" value="INOSITOL 5-PHOSPHATASE"/>
    <property type="match status" value="1"/>
</dbReference>
<dbReference type="OMA" id="TREMKAG"/>
<sequence length="621" mass="67697">MTNDAAVATAASLSLYFLTFNCARTLVEPEALGAYLFQALPRPSPSPKPTGNDAFQDGTAGPRATASSSASFSTPEHIALPDVLVLSLQEIAPVAESFLGGSHLEPYLERIRRAVDYAVSRAVDDNDISTANPEIQSDEESDGNTDRSARRPQSEHSTREENTHLLRRHRAKVAKHDASSRPIYKNIIVRNVGMTALMIFMREDQIDRIAHIHTAGVGLGLWGMGNKGAVGVKLGLLPSPPPAGRGTQEDYANVTEVAFVAAHLAPMEDGLSSRNEDWNNIARGLVFTPLRENALRYIKGQKPIRDHSSATTRHTVSTPSGAHSAEAEAERTRPVQADEAEPLLHDSVAEDDNDNHNSNVPLYSGLYSPSTSYVFFGGDLNYRTSDRGPSPDDHKLYPQPTSDQTSKMHFSHLLANDQLTREMKAGHVLQGFREARITFPPTYKYSSKQPALVPDEALDQWAWSPHRWPSWCDRILVFDGGLNAHSGSTAPSSSSSSSPSSPDITLPTNKYSHVYTALPVMPTSDHRPVALSINVPLRPEVRRAEALSRDDGLSGEDDLRVSPPLEMDPLWREKRSAGRRKELAVGVLAYLGLTWEGNGLLLATIIGAVGGWLLLRSVLAG</sequence>
<protein>
    <submittedName>
        <fullName evidence="4">DNase I-like protein</fullName>
    </submittedName>
</protein>
<dbReference type="RefSeq" id="XP_018188571.1">
    <property type="nucleotide sequence ID" value="XM_018332645.1"/>
</dbReference>
<dbReference type="PANTHER" id="PTHR11200:SF286">
    <property type="entry name" value="5-PHOSPHATASE, PUTATIVE (AFU_ORTHOLOGUE AFUA_5G07600)-RELATED"/>
    <property type="match status" value="1"/>
</dbReference>
<dbReference type="InterPro" id="IPR000300">
    <property type="entry name" value="IPPc"/>
</dbReference>
<feature type="region of interest" description="Disordered" evidence="1">
    <location>
        <begin position="486"/>
        <end position="505"/>
    </location>
</feature>
<dbReference type="GeneID" id="28897782"/>
<dbReference type="SUPFAM" id="SSF56219">
    <property type="entry name" value="DNase I-like"/>
    <property type="match status" value="1"/>
</dbReference>
<dbReference type="GO" id="GO:0004439">
    <property type="term" value="F:phosphatidylinositol-4,5-bisphosphate 5-phosphatase activity"/>
    <property type="evidence" value="ECO:0007669"/>
    <property type="project" value="TreeGrafter"/>
</dbReference>
<evidence type="ECO:0000313" key="4">
    <source>
        <dbReference type="EMBL" id="KZF23016.1"/>
    </source>
</evidence>
<evidence type="ECO:0000256" key="2">
    <source>
        <dbReference type="SAM" id="Phobius"/>
    </source>
</evidence>
<dbReference type="Gene3D" id="3.60.10.10">
    <property type="entry name" value="Endonuclease/exonuclease/phosphatase"/>
    <property type="match status" value="1"/>
</dbReference>
<dbReference type="GO" id="GO:0046856">
    <property type="term" value="P:phosphatidylinositol dephosphorylation"/>
    <property type="evidence" value="ECO:0007669"/>
    <property type="project" value="InterPro"/>
</dbReference>
<dbReference type="SMART" id="SM00128">
    <property type="entry name" value="IPPc"/>
    <property type="match status" value="1"/>
</dbReference>
<feature type="compositionally biased region" description="Low complexity" evidence="1">
    <location>
        <begin position="64"/>
        <end position="73"/>
    </location>
</feature>
<dbReference type="AlphaFoldDB" id="A0A165H5K7"/>
<feature type="compositionally biased region" description="Basic and acidic residues" evidence="1">
    <location>
        <begin position="144"/>
        <end position="164"/>
    </location>
</feature>
<dbReference type="InterPro" id="IPR046985">
    <property type="entry name" value="IP5"/>
</dbReference>
<keyword evidence="2" id="KW-0812">Transmembrane</keyword>
<feature type="domain" description="Inositol polyphosphate-related phosphatase" evidence="3">
    <location>
        <begin position="113"/>
        <end position="542"/>
    </location>
</feature>
<evidence type="ECO:0000256" key="1">
    <source>
        <dbReference type="SAM" id="MobiDB-lite"/>
    </source>
</evidence>
<dbReference type="OrthoDB" id="62798at2759"/>
<dbReference type="Proteomes" id="UP000076632">
    <property type="component" value="Unassembled WGS sequence"/>
</dbReference>
<feature type="region of interest" description="Disordered" evidence="1">
    <location>
        <begin position="128"/>
        <end position="169"/>
    </location>
</feature>
<evidence type="ECO:0000259" key="3">
    <source>
        <dbReference type="SMART" id="SM00128"/>
    </source>
</evidence>
<reference evidence="4 5" key="1">
    <citation type="journal article" date="2016" name="Fungal Biol.">
        <title>The genome of Xylona heveae provides a window into fungal endophytism.</title>
        <authorList>
            <person name="Gazis R."/>
            <person name="Kuo A."/>
            <person name="Riley R."/>
            <person name="LaButti K."/>
            <person name="Lipzen A."/>
            <person name="Lin J."/>
            <person name="Amirebrahimi M."/>
            <person name="Hesse C.N."/>
            <person name="Spatafora J.W."/>
            <person name="Henrissat B."/>
            <person name="Hainaut M."/>
            <person name="Grigoriev I.V."/>
            <person name="Hibbett D.S."/>
        </authorList>
    </citation>
    <scope>NUCLEOTIDE SEQUENCE [LARGE SCALE GENOMIC DNA]</scope>
    <source>
        <strain evidence="4 5">TC161</strain>
    </source>
</reference>
<proteinExistence type="predicted"/>
<dbReference type="InterPro" id="IPR036691">
    <property type="entry name" value="Endo/exonu/phosph_ase_sf"/>
</dbReference>
<dbReference type="Pfam" id="PF22669">
    <property type="entry name" value="Exo_endo_phos2"/>
    <property type="match status" value="1"/>
</dbReference>
<feature type="transmembrane region" description="Helical" evidence="2">
    <location>
        <begin position="600"/>
        <end position="619"/>
    </location>
</feature>
<keyword evidence="2" id="KW-0472">Membrane</keyword>
<evidence type="ECO:0000313" key="5">
    <source>
        <dbReference type="Proteomes" id="UP000076632"/>
    </source>
</evidence>
<accession>A0A165H5K7</accession>
<keyword evidence="5" id="KW-1185">Reference proteome</keyword>
<feature type="region of interest" description="Disordered" evidence="1">
    <location>
        <begin position="301"/>
        <end position="335"/>
    </location>
</feature>